<dbReference type="eggNOG" id="COG1291">
    <property type="taxonomic scope" value="Bacteria"/>
</dbReference>
<dbReference type="AlphaFoldDB" id="Q72G13"/>
<keyword evidence="12" id="KW-1185">Reference proteome</keyword>
<evidence type="ECO:0000313" key="11">
    <source>
        <dbReference type="EMBL" id="AAS94534.1"/>
    </source>
</evidence>
<dbReference type="PANTHER" id="PTHR30433:SF2">
    <property type="entry name" value="MOTILITY PROTEIN A"/>
    <property type="match status" value="1"/>
</dbReference>
<dbReference type="PATRIC" id="fig|882.5.peg.49"/>
<feature type="transmembrane region" description="Helical" evidence="9">
    <location>
        <begin position="141"/>
        <end position="168"/>
    </location>
</feature>
<keyword evidence="5 9" id="KW-0812">Transmembrane</keyword>
<name>Q72G13_NITV2</name>
<evidence type="ECO:0000256" key="8">
    <source>
        <dbReference type="ARBA" id="ARBA00023136"/>
    </source>
</evidence>
<dbReference type="PaxDb" id="882-DVU_0050"/>
<evidence type="ECO:0000256" key="2">
    <source>
        <dbReference type="ARBA" id="ARBA00008038"/>
    </source>
</evidence>
<dbReference type="GO" id="GO:0006935">
    <property type="term" value="P:chemotaxis"/>
    <property type="evidence" value="ECO:0007669"/>
    <property type="project" value="InterPro"/>
</dbReference>
<dbReference type="STRING" id="882.DVU_0050"/>
<keyword evidence="6" id="KW-0283">Flagellar rotation</keyword>
<dbReference type="OrthoDB" id="9806929at2"/>
<keyword evidence="3" id="KW-0813">Transport</keyword>
<evidence type="ECO:0000256" key="9">
    <source>
        <dbReference type="SAM" id="Phobius"/>
    </source>
</evidence>
<dbReference type="GO" id="GO:0005886">
    <property type="term" value="C:plasma membrane"/>
    <property type="evidence" value="ECO:0007669"/>
    <property type="project" value="UniProtKB-SubCell"/>
</dbReference>
<dbReference type="InterPro" id="IPR047055">
    <property type="entry name" value="MotA-like"/>
</dbReference>
<feature type="domain" description="MotA/TolQ/ExbB proton channel" evidence="10">
    <location>
        <begin position="101"/>
        <end position="219"/>
    </location>
</feature>
<dbReference type="PROSITE" id="PS01307">
    <property type="entry name" value="MOTA"/>
    <property type="match status" value="1"/>
</dbReference>
<protein>
    <submittedName>
        <fullName evidence="11">Chemotaxis protein MotA</fullName>
    </submittedName>
</protein>
<accession>Q72G13</accession>
<evidence type="ECO:0000256" key="3">
    <source>
        <dbReference type="ARBA" id="ARBA00022448"/>
    </source>
</evidence>
<dbReference type="PhylomeDB" id="Q72G13"/>
<evidence type="ECO:0000313" key="12">
    <source>
        <dbReference type="Proteomes" id="UP000002194"/>
    </source>
</evidence>
<dbReference type="RefSeq" id="WP_010937361.1">
    <property type="nucleotide sequence ID" value="NC_002937.3"/>
</dbReference>
<dbReference type="EnsemblBacteria" id="AAS94534">
    <property type="protein sequence ID" value="AAS94534"/>
    <property type="gene ID" value="DVU_0050"/>
</dbReference>
<dbReference type="InterPro" id="IPR000540">
    <property type="entry name" value="Flag_MotA_CS"/>
</dbReference>
<keyword evidence="8 9" id="KW-0472">Membrane</keyword>
<dbReference type="KEGG" id="dvu:DVU_0050"/>
<comment type="similarity">
    <text evidence="2">Belongs to the MotA family.</text>
</comment>
<evidence type="ECO:0000256" key="1">
    <source>
        <dbReference type="ARBA" id="ARBA00004651"/>
    </source>
</evidence>
<proteinExistence type="inferred from homology"/>
<dbReference type="SMR" id="Q72G13"/>
<feature type="transmembrane region" description="Helical" evidence="9">
    <location>
        <begin position="180"/>
        <end position="203"/>
    </location>
</feature>
<dbReference type="HOGENOM" id="CLU_079895_1_0_7"/>
<dbReference type="PANTHER" id="PTHR30433">
    <property type="entry name" value="CHEMOTAXIS PROTEIN MOTA"/>
    <property type="match status" value="1"/>
</dbReference>
<dbReference type="InterPro" id="IPR002898">
    <property type="entry name" value="MotA_ExbB_proton_chnl"/>
</dbReference>
<evidence type="ECO:0000256" key="7">
    <source>
        <dbReference type="ARBA" id="ARBA00022989"/>
    </source>
</evidence>
<evidence type="ECO:0000256" key="4">
    <source>
        <dbReference type="ARBA" id="ARBA00022475"/>
    </source>
</evidence>
<organism evidence="11 12">
    <name type="scientific">Nitratidesulfovibrio vulgaris (strain ATCC 29579 / DSM 644 / CCUG 34227 / NCIMB 8303 / VKM B-1760 / Hildenborough)</name>
    <name type="common">Desulfovibrio vulgaris</name>
    <dbReference type="NCBI Taxonomy" id="882"/>
    <lineage>
        <taxon>Bacteria</taxon>
        <taxon>Pseudomonadati</taxon>
        <taxon>Thermodesulfobacteriota</taxon>
        <taxon>Desulfovibrionia</taxon>
        <taxon>Desulfovibrionales</taxon>
        <taxon>Desulfovibrionaceae</taxon>
        <taxon>Nitratidesulfovibrio</taxon>
    </lineage>
</organism>
<evidence type="ECO:0000256" key="5">
    <source>
        <dbReference type="ARBA" id="ARBA00022692"/>
    </source>
</evidence>
<evidence type="ECO:0000259" key="10">
    <source>
        <dbReference type="Pfam" id="PF01618"/>
    </source>
</evidence>
<dbReference type="GO" id="GO:0071978">
    <property type="term" value="P:bacterial-type flagellum-dependent swarming motility"/>
    <property type="evidence" value="ECO:0007669"/>
    <property type="project" value="InterPro"/>
</dbReference>
<reference evidence="11 12" key="1">
    <citation type="journal article" date="2004" name="Nat. Biotechnol.">
        <title>The genome sequence of the anaerobic, sulfate-reducing bacterium Desulfovibrio vulgaris Hildenborough.</title>
        <authorList>
            <person name="Heidelberg J.F."/>
            <person name="Seshadri R."/>
            <person name="Haveman S.A."/>
            <person name="Hemme C.L."/>
            <person name="Paulsen I.T."/>
            <person name="Kolonay J.F."/>
            <person name="Eisen J.A."/>
            <person name="Ward N."/>
            <person name="Methe B."/>
            <person name="Brinkac L.M."/>
            <person name="Daugherty S.C."/>
            <person name="Deboy R.T."/>
            <person name="Dodson R.J."/>
            <person name="Durkin A.S."/>
            <person name="Madupu R."/>
            <person name="Nelson W.C."/>
            <person name="Sullivan S.A."/>
            <person name="Fouts D."/>
            <person name="Haft D.H."/>
            <person name="Selengut J."/>
            <person name="Peterson J.D."/>
            <person name="Davidsen T.M."/>
            <person name="Zafar N."/>
            <person name="Zhou L."/>
            <person name="Radune D."/>
            <person name="Dimitrov G."/>
            <person name="Hance M."/>
            <person name="Tran K."/>
            <person name="Khouri H."/>
            <person name="Gill J."/>
            <person name="Utterback T.R."/>
            <person name="Feldblyum T.V."/>
            <person name="Wall J.D."/>
            <person name="Voordouw G."/>
            <person name="Fraser C.M."/>
        </authorList>
    </citation>
    <scope>NUCLEOTIDE SEQUENCE [LARGE SCALE GENOMIC DNA]</scope>
    <source>
        <strain evidence="12">ATCC 29579 / DSM 644 / NCIMB 8303 / VKM B-1760 / Hildenborough</strain>
    </source>
</reference>
<sequence length="252" mass="27313">MDLATLIGLAVSFGLIALALLLGGDPLLFADLPALLIVLGGTIGATLVNYPIDEALRMLAIARHAFKGHQTSSEEVLNQFLDLSNRARREGLLALEPAVRTLPDPFMRKGLQLTVDGLEPEAIEDILRCEMENMETRHESGAAIFAAMGTYAPALGLIGTVIGLVQMLKRMNDPSTIGPAMSVALITTFYGAVLANLVFLPLVGKLRHRSRQEIQLMEMQLAGILAIARGENPRIIREKLVSFQTPAERHAE</sequence>
<dbReference type="Proteomes" id="UP000002194">
    <property type="component" value="Chromosome"/>
</dbReference>
<gene>
    <name evidence="11" type="primary">motA-1</name>
    <name evidence="11" type="ordered locus">DVU_0050</name>
</gene>
<comment type="subcellular location">
    <subcellularLocation>
        <location evidence="1">Cell membrane</location>
        <topology evidence="1">Multi-pass membrane protein</topology>
    </subcellularLocation>
</comment>
<evidence type="ECO:0000256" key="6">
    <source>
        <dbReference type="ARBA" id="ARBA00022779"/>
    </source>
</evidence>
<dbReference type="Pfam" id="PF01618">
    <property type="entry name" value="MotA_ExbB"/>
    <property type="match status" value="1"/>
</dbReference>
<dbReference type="EMBL" id="AE017285">
    <property type="protein sequence ID" value="AAS94534.1"/>
    <property type="molecule type" value="Genomic_DNA"/>
</dbReference>
<feature type="transmembrane region" description="Helical" evidence="9">
    <location>
        <begin position="33"/>
        <end position="52"/>
    </location>
</feature>
<keyword evidence="4" id="KW-1003">Cell membrane</keyword>
<keyword evidence="7 9" id="KW-1133">Transmembrane helix</keyword>